<dbReference type="EnsemblPlants" id="MELO3C035000.2.1">
    <property type="protein sequence ID" value="MELO3C035000.2.1"/>
    <property type="gene ID" value="MELO3C035000.2"/>
</dbReference>
<dbReference type="AlphaFoldDB" id="A0A9I9EK76"/>
<sequence>QVEIDFPVSFGLLVKSSRQIQIQKNVVRRLHAIFRSKVADLSSSLSPSLLHVLIQTLASSSPLRSSSPHLISLLSSSRIFRQVKDELVFDGNDIELVSRSCVLINKKCHVKNKDIWKFLDGIYVSEKEVGAWRFVLALPCIDTPLRNVQTVVPIKKDNDVAWYLAFPKDATSRHPLVARVSVNCLGTSSSSSSVLENVDISPNIVKNNFQFRTTVSNLRSLEFRCLQAGCKWYVGASRYKKSDLWMLRKYTSNHDCSLSTS</sequence>
<organism evidence="1">
    <name type="scientific">Cucumis melo</name>
    <name type="common">Muskmelon</name>
    <dbReference type="NCBI Taxonomy" id="3656"/>
    <lineage>
        <taxon>Eukaryota</taxon>
        <taxon>Viridiplantae</taxon>
        <taxon>Streptophyta</taxon>
        <taxon>Embryophyta</taxon>
        <taxon>Tracheophyta</taxon>
        <taxon>Spermatophyta</taxon>
        <taxon>Magnoliopsida</taxon>
        <taxon>eudicotyledons</taxon>
        <taxon>Gunneridae</taxon>
        <taxon>Pentapetalae</taxon>
        <taxon>rosids</taxon>
        <taxon>fabids</taxon>
        <taxon>Cucurbitales</taxon>
        <taxon>Cucurbitaceae</taxon>
        <taxon>Benincaseae</taxon>
        <taxon>Cucumis</taxon>
    </lineage>
</organism>
<evidence type="ECO:0000313" key="1">
    <source>
        <dbReference type="EnsemblPlants" id="MELO3C035000.2.1"/>
    </source>
</evidence>
<accession>A0A9I9EK76</accession>
<proteinExistence type="predicted"/>
<dbReference type="GO" id="GO:0005840">
    <property type="term" value="C:ribosome"/>
    <property type="evidence" value="ECO:0007669"/>
    <property type="project" value="InterPro"/>
</dbReference>
<evidence type="ECO:0008006" key="2">
    <source>
        <dbReference type="Google" id="ProtNLM"/>
    </source>
</evidence>
<reference evidence="1" key="1">
    <citation type="submission" date="2023-03" db="UniProtKB">
        <authorList>
            <consortium name="EnsemblPlants"/>
        </authorList>
    </citation>
    <scope>IDENTIFICATION</scope>
</reference>
<dbReference type="Gramene" id="MELO3C035000.2.1">
    <property type="protein sequence ID" value="MELO3C035000.2.1"/>
    <property type="gene ID" value="MELO3C035000.2"/>
</dbReference>
<name>A0A9I9EK76_CUCME</name>
<dbReference type="GO" id="GO:0003735">
    <property type="term" value="F:structural constituent of ribosome"/>
    <property type="evidence" value="ECO:0007669"/>
    <property type="project" value="InterPro"/>
</dbReference>
<protein>
    <recommendedName>
        <fullName evidence="2">Transposase MuDR plant domain-containing protein</fullName>
    </recommendedName>
</protein>
<dbReference type="SUPFAM" id="SSF56053">
    <property type="entry name" value="Ribosomal protein L6"/>
    <property type="match status" value="1"/>
</dbReference>
<dbReference type="InterPro" id="IPR036789">
    <property type="entry name" value="Ribosomal_uL6-like_a/b-dom_sf"/>
</dbReference>
<dbReference type="GO" id="GO:0019843">
    <property type="term" value="F:rRNA binding"/>
    <property type="evidence" value="ECO:0007669"/>
    <property type="project" value="InterPro"/>
</dbReference>
<dbReference type="GO" id="GO:0006412">
    <property type="term" value="P:translation"/>
    <property type="evidence" value="ECO:0007669"/>
    <property type="project" value="InterPro"/>
</dbReference>
<dbReference type="Gene3D" id="3.90.930.12">
    <property type="entry name" value="Ribosomal protein L6, alpha-beta domain"/>
    <property type="match status" value="1"/>
</dbReference>